<keyword evidence="1" id="KW-0238">DNA-binding</keyword>
<evidence type="ECO:0000313" key="5">
    <source>
        <dbReference type="Proteomes" id="UP000824002"/>
    </source>
</evidence>
<dbReference type="Pfam" id="PF01381">
    <property type="entry name" value="HTH_3"/>
    <property type="match status" value="1"/>
</dbReference>
<keyword evidence="2" id="KW-0812">Transmembrane</keyword>
<dbReference type="PANTHER" id="PTHR46558:SF13">
    <property type="entry name" value="HTH-TYPE TRANSCRIPTIONAL REGULATOR IMMR"/>
    <property type="match status" value="1"/>
</dbReference>
<gene>
    <name evidence="4" type="ORF">IAB51_12685</name>
</gene>
<reference evidence="4" key="2">
    <citation type="journal article" date="2021" name="PeerJ">
        <title>Extensive microbial diversity within the chicken gut microbiome revealed by metagenomics and culture.</title>
        <authorList>
            <person name="Gilroy R."/>
            <person name="Ravi A."/>
            <person name="Getino M."/>
            <person name="Pursley I."/>
            <person name="Horton D.L."/>
            <person name="Alikhan N.F."/>
            <person name="Baker D."/>
            <person name="Gharbi K."/>
            <person name="Hall N."/>
            <person name="Watson M."/>
            <person name="Adriaenssens E.M."/>
            <person name="Foster-Nyarko E."/>
            <person name="Jarju S."/>
            <person name="Secka A."/>
            <person name="Antonio M."/>
            <person name="Oren A."/>
            <person name="Chaudhuri R.R."/>
            <person name="La Ragione R."/>
            <person name="Hildebrand F."/>
            <person name="Pallen M.J."/>
        </authorList>
    </citation>
    <scope>NUCLEOTIDE SEQUENCE</scope>
    <source>
        <strain evidence="4">CHK199-13235</strain>
    </source>
</reference>
<evidence type="ECO:0000256" key="1">
    <source>
        <dbReference type="ARBA" id="ARBA00023125"/>
    </source>
</evidence>
<dbReference type="CDD" id="cd00093">
    <property type="entry name" value="HTH_XRE"/>
    <property type="match status" value="1"/>
</dbReference>
<proteinExistence type="predicted"/>
<dbReference type="InterPro" id="IPR001387">
    <property type="entry name" value="Cro/C1-type_HTH"/>
</dbReference>
<evidence type="ECO:0000313" key="4">
    <source>
        <dbReference type="EMBL" id="HIS77633.1"/>
    </source>
</evidence>
<dbReference type="PROSITE" id="PS50943">
    <property type="entry name" value="HTH_CROC1"/>
    <property type="match status" value="1"/>
</dbReference>
<comment type="caution">
    <text evidence="4">The sequence shown here is derived from an EMBL/GenBank/DDBJ whole genome shotgun (WGS) entry which is preliminary data.</text>
</comment>
<feature type="transmembrane region" description="Helical" evidence="2">
    <location>
        <begin position="152"/>
        <end position="172"/>
    </location>
</feature>
<evidence type="ECO:0000256" key="2">
    <source>
        <dbReference type="SAM" id="Phobius"/>
    </source>
</evidence>
<organism evidence="4 5">
    <name type="scientific">Candidatus Merdivicinus excrementipullorum</name>
    <dbReference type="NCBI Taxonomy" id="2840867"/>
    <lineage>
        <taxon>Bacteria</taxon>
        <taxon>Bacillati</taxon>
        <taxon>Bacillota</taxon>
        <taxon>Clostridia</taxon>
        <taxon>Eubacteriales</taxon>
        <taxon>Oscillospiraceae</taxon>
        <taxon>Oscillospiraceae incertae sedis</taxon>
        <taxon>Candidatus Merdivicinus</taxon>
    </lineage>
</organism>
<name>A0A9D1K210_9FIRM</name>
<evidence type="ECO:0000259" key="3">
    <source>
        <dbReference type="PROSITE" id="PS50943"/>
    </source>
</evidence>
<dbReference type="Gene3D" id="1.10.260.40">
    <property type="entry name" value="lambda repressor-like DNA-binding domains"/>
    <property type="match status" value="1"/>
</dbReference>
<dbReference type="InterPro" id="IPR010982">
    <property type="entry name" value="Lambda_DNA-bd_dom_sf"/>
</dbReference>
<dbReference type="GO" id="GO:0003677">
    <property type="term" value="F:DNA binding"/>
    <property type="evidence" value="ECO:0007669"/>
    <property type="project" value="UniProtKB-KW"/>
</dbReference>
<dbReference type="SUPFAM" id="SSF47413">
    <property type="entry name" value="lambda repressor-like DNA-binding domains"/>
    <property type="match status" value="1"/>
</dbReference>
<sequence>MTFGEKLQKLRRQAGMSQEELAERLSVSRQAVSRWELEGTLPDAGKIVSLSRIFSVTTDYLLKDELEIPEPAEAPSEPAPPVLQKQPVGNGLLISSCITGGLGALGFLVIAVLSSMIEVYGTITTYEGGNIHYTSGWTYSFTAFVEEYRLEAILWVCGGLLIIGLLLFWGWWSKKHPPDLPGGRQEE</sequence>
<dbReference type="EMBL" id="DVJP01000082">
    <property type="protein sequence ID" value="HIS77633.1"/>
    <property type="molecule type" value="Genomic_DNA"/>
</dbReference>
<feature type="domain" description="HTH cro/C1-type" evidence="3">
    <location>
        <begin position="7"/>
        <end position="61"/>
    </location>
</feature>
<dbReference type="PANTHER" id="PTHR46558">
    <property type="entry name" value="TRACRIPTIONAL REGULATORY PROTEIN-RELATED-RELATED"/>
    <property type="match status" value="1"/>
</dbReference>
<keyword evidence="2" id="KW-1133">Transmembrane helix</keyword>
<keyword evidence="2" id="KW-0472">Membrane</keyword>
<reference evidence="4" key="1">
    <citation type="submission" date="2020-10" db="EMBL/GenBank/DDBJ databases">
        <authorList>
            <person name="Gilroy R."/>
        </authorList>
    </citation>
    <scope>NUCLEOTIDE SEQUENCE</scope>
    <source>
        <strain evidence="4">CHK199-13235</strain>
    </source>
</reference>
<dbReference type="AlphaFoldDB" id="A0A9D1K210"/>
<protein>
    <submittedName>
        <fullName evidence="4">Helix-turn-helix transcriptional regulator</fullName>
    </submittedName>
</protein>
<dbReference type="SMART" id="SM00530">
    <property type="entry name" value="HTH_XRE"/>
    <property type="match status" value="1"/>
</dbReference>
<feature type="transmembrane region" description="Helical" evidence="2">
    <location>
        <begin position="92"/>
        <end position="117"/>
    </location>
</feature>
<dbReference type="Proteomes" id="UP000824002">
    <property type="component" value="Unassembled WGS sequence"/>
</dbReference>
<accession>A0A9D1K210</accession>